<evidence type="ECO:0000256" key="3">
    <source>
        <dbReference type="SAM" id="SignalP"/>
    </source>
</evidence>
<keyword evidence="2" id="KW-0624">Polysaccharide degradation</keyword>
<feature type="signal peptide" evidence="3">
    <location>
        <begin position="1"/>
        <end position="22"/>
    </location>
</feature>
<dbReference type="InterPro" id="IPR012334">
    <property type="entry name" value="Pectin_lyas_fold"/>
</dbReference>
<sequence>MRNKTLLLSAVLALATAAPAGAATASEAAATGTATGVVSTIATATDTTTDTTTGTGAGAVSTAGAEHGAGLGAGLGRRILPANDGWASAGTGTTGGAAAPPANVHTVTSRSQLAAALAAPGPRIIYVKGRLDSGRSCADYATDGYTLAGYLAAYDPAVWGRDAEPSGPLEDARAASAANQTAHIKLKVPSDTTIVGLPGATIRHLNLHVDKADNVIIRNIRFEDAVDCFPQWDPTDGETGNWNSLYDNISVTGSTHVWVDHNTFTDGTNPDSAQPLYFGRPYQVHDGQTDITNGSDFVTVSWNEFSGHDKTMLIGSTNNPAADAGKLSVTVHHNHFSDTLQRLPRVRFGKVHVYDNYYEVPDAATFVYAIGVGVQSQIVAENNYFRLSRAVDPAALLYDWGGTTLTARGNLLRVGGKERPIDLVGVYNAAHDPDLGTDAGWTPTLHTRIDPAGTVRREVSRHAGAGHLSCPVPVPTGAAIAPGPGRLRPRAPRALRAGLAIEPGPRVGVIMHKFGPAPLRLRILQA</sequence>
<comment type="subcellular location">
    <subcellularLocation>
        <location evidence="2">Secreted</location>
    </subcellularLocation>
</comment>
<dbReference type="SUPFAM" id="SSF51126">
    <property type="entry name" value="Pectin lyase-like"/>
    <property type="match status" value="1"/>
</dbReference>
<keyword evidence="3" id="KW-0732">Signal</keyword>
<dbReference type="RefSeq" id="WP_203978235.1">
    <property type="nucleotide sequence ID" value="NZ_BAAAKY010000005.1"/>
</dbReference>
<proteinExistence type="inferred from homology"/>
<evidence type="ECO:0000256" key="1">
    <source>
        <dbReference type="ARBA" id="ARBA00023239"/>
    </source>
</evidence>
<evidence type="ECO:0000313" key="5">
    <source>
        <dbReference type="EMBL" id="GII48788.1"/>
    </source>
</evidence>
<dbReference type="SMART" id="SM00656">
    <property type="entry name" value="Amb_all"/>
    <property type="match status" value="1"/>
</dbReference>
<gene>
    <name evidence="5" type="primary">pel</name>
    <name evidence="5" type="ORF">Psi02_52120</name>
</gene>
<dbReference type="InterPro" id="IPR011050">
    <property type="entry name" value="Pectin_lyase_fold/virulence"/>
</dbReference>
<dbReference type="Proteomes" id="UP000644610">
    <property type="component" value="Unassembled WGS sequence"/>
</dbReference>
<keyword evidence="2" id="KW-0964">Secreted</keyword>
<name>A0A8J3UP61_9ACTN</name>
<dbReference type="GO" id="GO:0000272">
    <property type="term" value="P:polysaccharide catabolic process"/>
    <property type="evidence" value="ECO:0007669"/>
    <property type="project" value="UniProtKB-KW"/>
</dbReference>
<reference evidence="5" key="1">
    <citation type="submission" date="2021-01" db="EMBL/GenBank/DDBJ databases">
        <title>Whole genome shotgun sequence of Planotetraspora silvatica NBRC 100141.</title>
        <authorList>
            <person name="Komaki H."/>
            <person name="Tamura T."/>
        </authorList>
    </citation>
    <scope>NUCLEOTIDE SEQUENCE</scope>
    <source>
        <strain evidence="5">NBRC 100141</strain>
    </source>
</reference>
<keyword evidence="6" id="KW-1185">Reference proteome</keyword>
<dbReference type="Gene3D" id="2.160.20.10">
    <property type="entry name" value="Single-stranded right-handed beta-helix, Pectin lyase-like"/>
    <property type="match status" value="1"/>
</dbReference>
<dbReference type="InterPro" id="IPR002022">
    <property type="entry name" value="Pec_lyase"/>
</dbReference>
<dbReference type="AlphaFoldDB" id="A0A8J3UP61"/>
<evidence type="ECO:0000256" key="2">
    <source>
        <dbReference type="RuleBase" id="RU361173"/>
    </source>
</evidence>
<feature type="domain" description="Pectate lyase" evidence="4">
    <location>
        <begin position="141"/>
        <end position="391"/>
    </location>
</feature>
<comment type="caution">
    <text evidence="5">The sequence shown here is derived from an EMBL/GenBank/DDBJ whole genome shotgun (WGS) entry which is preliminary data.</text>
</comment>
<feature type="chain" id="PRO_5039242124" evidence="3">
    <location>
        <begin position="23"/>
        <end position="526"/>
    </location>
</feature>
<evidence type="ECO:0000313" key="6">
    <source>
        <dbReference type="Proteomes" id="UP000644610"/>
    </source>
</evidence>
<evidence type="ECO:0000259" key="4">
    <source>
        <dbReference type="SMART" id="SM00656"/>
    </source>
</evidence>
<accession>A0A8J3UP61</accession>
<comment type="similarity">
    <text evidence="2">Belongs to the polysaccharide lyase 1 family.</text>
</comment>
<organism evidence="5 6">
    <name type="scientific">Planotetraspora silvatica</name>
    <dbReference type="NCBI Taxonomy" id="234614"/>
    <lineage>
        <taxon>Bacteria</taxon>
        <taxon>Bacillati</taxon>
        <taxon>Actinomycetota</taxon>
        <taxon>Actinomycetes</taxon>
        <taxon>Streptosporangiales</taxon>
        <taxon>Streptosporangiaceae</taxon>
        <taxon>Planotetraspora</taxon>
    </lineage>
</organism>
<dbReference type="InterPro" id="IPR045032">
    <property type="entry name" value="PEL"/>
</dbReference>
<dbReference type="EMBL" id="BOOQ01000035">
    <property type="protein sequence ID" value="GII48788.1"/>
    <property type="molecule type" value="Genomic_DNA"/>
</dbReference>
<keyword evidence="2" id="KW-0119">Carbohydrate metabolism</keyword>
<keyword evidence="1 2" id="KW-0456">Lyase</keyword>
<protein>
    <submittedName>
        <fullName evidence="5">Pectate lyase</fullName>
    </submittedName>
</protein>
<dbReference type="Pfam" id="PF00544">
    <property type="entry name" value="Pectate_lyase_4"/>
    <property type="match status" value="1"/>
</dbReference>
<dbReference type="GO" id="GO:0005576">
    <property type="term" value="C:extracellular region"/>
    <property type="evidence" value="ECO:0007669"/>
    <property type="project" value="UniProtKB-SubCell"/>
</dbReference>
<dbReference type="PANTHER" id="PTHR31683:SF18">
    <property type="entry name" value="PECTATE LYASE 21-RELATED"/>
    <property type="match status" value="1"/>
</dbReference>
<dbReference type="GO" id="GO:0030570">
    <property type="term" value="F:pectate lyase activity"/>
    <property type="evidence" value="ECO:0007669"/>
    <property type="project" value="InterPro"/>
</dbReference>
<dbReference type="PANTHER" id="PTHR31683">
    <property type="entry name" value="PECTATE LYASE 18-RELATED"/>
    <property type="match status" value="1"/>
</dbReference>